<reference evidence="3" key="1">
    <citation type="submission" date="2019-01" db="EMBL/GenBank/DDBJ databases">
        <authorList>
            <consortium name="Genoscope - CEA"/>
            <person name="William W."/>
        </authorList>
    </citation>
    <scope>NUCLEOTIDE SEQUENCE</scope>
    <source>
        <strain evidence="3">CR-1</strain>
    </source>
</reference>
<keyword evidence="1" id="KW-0472">Membrane</keyword>
<evidence type="ECO:0000256" key="1">
    <source>
        <dbReference type="SAM" id="Phobius"/>
    </source>
</evidence>
<feature type="transmembrane region" description="Helical" evidence="1">
    <location>
        <begin position="254"/>
        <end position="277"/>
    </location>
</feature>
<sequence length="282" mass="30949">MPLKSRAVFLMIAVSVLLSSAGCAEIYGTRQTRYASSVVEYLYPGKQIVSVPSIPRLSLPLRVGIAFVPESKTQAGANRLGERDKMELMDRIAKEFKSLPFVKEIQMIPAPYLSSGGGFENLDQIRNMHGIDLIALLSYDQIQHTDEGFLSLAYWTLVGAYIIKGEKNDTSTMMDAAVYDIASRKMLFRAPGLSRVKASSTLINLRERLRADSLKGFQMAADHLTANLKAELARFKNKVKEMPDSYSITREPGYTGGGSLGGGHVLALLLLGGAALWTGRRK</sequence>
<dbReference type="NCBIfam" id="TIGR04179">
    <property type="entry name" value="rhombo_lipo"/>
    <property type="match status" value="1"/>
</dbReference>
<keyword evidence="1" id="KW-0812">Transmembrane</keyword>
<protein>
    <submittedName>
        <fullName evidence="3">Rhombotarget lipoprotein</fullName>
    </submittedName>
</protein>
<dbReference type="PROSITE" id="PS51257">
    <property type="entry name" value="PROKAR_LIPOPROTEIN"/>
    <property type="match status" value="1"/>
</dbReference>
<dbReference type="EMBL" id="CAACVI010000001">
    <property type="protein sequence ID" value="VEN72593.1"/>
    <property type="molecule type" value="Genomic_DNA"/>
</dbReference>
<organism evidence="3">
    <name type="scientific">uncultured Desulfobacteraceae bacterium</name>
    <dbReference type="NCBI Taxonomy" id="218296"/>
    <lineage>
        <taxon>Bacteria</taxon>
        <taxon>Pseudomonadati</taxon>
        <taxon>Thermodesulfobacteriota</taxon>
        <taxon>Desulfobacteria</taxon>
        <taxon>Desulfobacterales</taxon>
        <taxon>Desulfobacteraceae</taxon>
        <taxon>environmental samples</taxon>
    </lineage>
</organism>
<feature type="chain" id="PRO_5019869537" evidence="2">
    <location>
        <begin position="25"/>
        <end position="282"/>
    </location>
</feature>
<dbReference type="AlphaFoldDB" id="A0A484HHE3"/>
<name>A0A484HHE3_9BACT</name>
<feature type="signal peptide" evidence="2">
    <location>
        <begin position="1"/>
        <end position="24"/>
    </location>
</feature>
<accession>A0A484HHE3</accession>
<keyword evidence="2" id="KW-0732">Signal</keyword>
<evidence type="ECO:0000313" key="3">
    <source>
        <dbReference type="EMBL" id="VEN72593.1"/>
    </source>
</evidence>
<proteinExistence type="predicted"/>
<evidence type="ECO:0000256" key="2">
    <source>
        <dbReference type="SAM" id="SignalP"/>
    </source>
</evidence>
<keyword evidence="3" id="KW-0449">Lipoprotein</keyword>
<keyword evidence="1" id="KW-1133">Transmembrane helix</keyword>
<gene>
    <name evidence="3" type="primary">rhlP</name>
    <name evidence="3" type="ORF">EPICR_10092</name>
</gene>
<dbReference type="InterPro" id="IPR026443">
    <property type="entry name" value="Rhombo_lipo"/>
</dbReference>